<protein>
    <recommendedName>
        <fullName evidence="3">Lipoprotein</fullName>
    </recommendedName>
</protein>
<dbReference type="PROSITE" id="PS51257">
    <property type="entry name" value="PROKAR_LIPOPROTEIN"/>
    <property type="match status" value="1"/>
</dbReference>
<evidence type="ECO:0000313" key="1">
    <source>
        <dbReference type="EMBL" id="WEF51439.1"/>
    </source>
</evidence>
<proteinExistence type="predicted"/>
<gene>
    <name evidence="1" type="ORF">AFIC_003028</name>
</gene>
<accession>A0ABY8BP46</accession>
<organism evidence="1 2">
    <name type="scientific">Afipia carboxydohydrogena</name>
    <name type="common">Pseudomonas carboxydohydrogena</name>
    <dbReference type="NCBI Taxonomy" id="290"/>
    <lineage>
        <taxon>Bacteria</taxon>
        <taxon>Pseudomonadati</taxon>
        <taxon>Pseudomonadota</taxon>
        <taxon>Alphaproteobacteria</taxon>
        <taxon>Hyphomicrobiales</taxon>
        <taxon>Nitrobacteraceae</taxon>
        <taxon>Afipia</taxon>
    </lineage>
</organism>
<dbReference type="Proteomes" id="UP001213907">
    <property type="component" value="Chromosome"/>
</dbReference>
<name>A0ABY8BP46_AFICR</name>
<reference evidence="1 2" key="1">
    <citation type="submission" date="2022-11" db="EMBL/GenBank/DDBJ databases">
        <authorList>
            <person name="Siebert D."/>
            <person name="Busche T."/>
            <person name="Saydam E."/>
            <person name="Kalinowski J."/>
            <person name="Ruckert C."/>
            <person name="Blombach B."/>
        </authorList>
    </citation>
    <scope>NUCLEOTIDE SEQUENCE [LARGE SCALE GENOMIC DNA]</scope>
    <source>
        <strain evidence="1 2">DSM 1083</strain>
    </source>
</reference>
<keyword evidence="2" id="KW-1185">Reference proteome</keyword>
<sequence length="147" mass="15927">MTKTVAVSSAKQPIVSIRLAAATCLALLLAGCGESAVCSKPDVLDTVRKLFEERELGQFKLPGLVTVMEKTATFLSTDKQSNASHCSVIVTVDLMQILKATQNYSDEQLSKAKQTAEQKGQPTTRDNLVNYKVQTLNGGQHYITVLP</sequence>
<dbReference type="EMBL" id="CP113162">
    <property type="protein sequence ID" value="WEF51439.1"/>
    <property type="molecule type" value="Genomic_DNA"/>
</dbReference>
<dbReference type="RefSeq" id="WP_275247040.1">
    <property type="nucleotide sequence ID" value="NZ_BAABDX010000001.1"/>
</dbReference>
<evidence type="ECO:0000313" key="2">
    <source>
        <dbReference type="Proteomes" id="UP001213907"/>
    </source>
</evidence>
<evidence type="ECO:0008006" key="3">
    <source>
        <dbReference type="Google" id="ProtNLM"/>
    </source>
</evidence>